<dbReference type="EMBL" id="JGCY01000210">
    <property type="protein sequence ID" value="EXY76204.1"/>
    <property type="molecule type" value="Genomic_DNA"/>
</dbReference>
<accession>A0A015SVM1</accession>
<evidence type="ECO:0000313" key="1">
    <source>
        <dbReference type="EMBL" id="EXY76204.1"/>
    </source>
</evidence>
<protein>
    <submittedName>
        <fullName evidence="1">Uncharacterized protein</fullName>
    </submittedName>
</protein>
<proteinExistence type="predicted"/>
<gene>
    <name evidence="1" type="ORF">M124_4921</name>
</gene>
<organism evidence="1 2">
    <name type="scientific">Bacteroides fragilis str. 3988T(B)14</name>
    <dbReference type="NCBI Taxonomy" id="1339315"/>
    <lineage>
        <taxon>Bacteria</taxon>
        <taxon>Pseudomonadati</taxon>
        <taxon>Bacteroidota</taxon>
        <taxon>Bacteroidia</taxon>
        <taxon>Bacteroidales</taxon>
        <taxon>Bacteroidaceae</taxon>
        <taxon>Bacteroides</taxon>
    </lineage>
</organism>
<sequence>MLAPAFLAVASGQLEWHGAVAFSFEVCRGITAFGRQPPDALATVRQTVFLAARRLAPSLL</sequence>
<comment type="caution">
    <text evidence="1">The sequence shown here is derived from an EMBL/GenBank/DDBJ whole genome shotgun (WGS) entry which is preliminary data.</text>
</comment>
<dbReference type="AlphaFoldDB" id="A0A015SVM1"/>
<evidence type="ECO:0000313" key="2">
    <source>
        <dbReference type="Proteomes" id="UP000020529"/>
    </source>
</evidence>
<dbReference type="Proteomes" id="UP000020529">
    <property type="component" value="Unassembled WGS sequence"/>
</dbReference>
<reference evidence="1 2" key="1">
    <citation type="submission" date="2014-02" db="EMBL/GenBank/DDBJ databases">
        <authorList>
            <person name="Sears C."/>
            <person name="Carroll K."/>
            <person name="Sack B.R."/>
            <person name="Qadri F."/>
            <person name="Myers L.L."/>
            <person name="Chung G.-T."/>
            <person name="Escheverria P."/>
            <person name="Fraser C.M."/>
            <person name="Sadzewicz L."/>
            <person name="Shefchek K.A."/>
            <person name="Tallon L."/>
            <person name="Das S.P."/>
            <person name="Daugherty S."/>
            <person name="Mongodin E.F."/>
        </authorList>
    </citation>
    <scope>NUCLEOTIDE SEQUENCE [LARGE SCALE GENOMIC DNA]</scope>
    <source>
        <strain evidence="2">3988T(B)14</strain>
    </source>
</reference>
<name>A0A015SVM1_BACFG</name>
<dbReference type="PATRIC" id="fig|1339315.3.peg.782"/>